<feature type="transmembrane region" description="Helical" evidence="8">
    <location>
        <begin position="97"/>
        <end position="119"/>
    </location>
</feature>
<comment type="similarity">
    <text evidence="2">Belongs to the PPase family.</text>
</comment>
<dbReference type="EnsemblPlants" id="AET1Gv20084400.1">
    <property type="protein sequence ID" value="AET1Gv20084400.1"/>
    <property type="gene ID" value="AET1Gv20084400"/>
</dbReference>
<evidence type="ECO:0000256" key="6">
    <source>
        <dbReference type="ARBA" id="ARBA00022842"/>
    </source>
</evidence>
<evidence type="ECO:0000256" key="5">
    <source>
        <dbReference type="ARBA" id="ARBA00022801"/>
    </source>
</evidence>
<keyword evidence="4" id="KW-0479">Metal-binding</keyword>
<evidence type="ECO:0000256" key="4">
    <source>
        <dbReference type="ARBA" id="ARBA00022723"/>
    </source>
</evidence>
<dbReference type="EC" id="3.6.1.1" evidence="3"/>
<keyword evidence="5" id="KW-0378">Hydrolase</keyword>
<protein>
    <recommendedName>
        <fullName evidence="3">inorganic diphosphatase</fullName>
        <ecNumber evidence="3">3.6.1.1</ecNumber>
    </recommendedName>
</protein>
<evidence type="ECO:0000256" key="8">
    <source>
        <dbReference type="SAM" id="Phobius"/>
    </source>
</evidence>
<sequence length="131" mass="14340">MAPAIEAVEKVKVASTPVKPPVLNERILSSMTRRPGSAHSWHDLEIGPDAPTIFNCVIEIRRGSKVKYELDKKTGLIMVKHCYSFSPPILISLAQSFLWFSLAICMCAGGPCALFISGVPSQLWIHSPHAV</sequence>
<reference evidence="9" key="5">
    <citation type="journal article" date="2021" name="G3 (Bethesda)">
        <title>Aegilops tauschii genome assembly Aet v5.0 features greater sequence contiguity and improved annotation.</title>
        <authorList>
            <person name="Wang L."/>
            <person name="Zhu T."/>
            <person name="Rodriguez J.C."/>
            <person name="Deal K.R."/>
            <person name="Dubcovsky J."/>
            <person name="McGuire P.E."/>
            <person name="Lux T."/>
            <person name="Spannagl M."/>
            <person name="Mayer K.F.X."/>
            <person name="Baldrich P."/>
            <person name="Meyers B.C."/>
            <person name="Huo N."/>
            <person name="Gu Y.Q."/>
            <person name="Zhou H."/>
            <person name="Devos K.M."/>
            <person name="Bennetzen J.L."/>
            <person name="Unver T."/>
            <person name="Budak H."/>
            <person name="Gulick P.J."/>
            <person name="Galiba G."/>
            <person name="Kalapos B."/>
            <person name="Nelson D.R."/>
            <person name="Li P."/>
            <person name="You F.M."/>
            <person name="Luo M.C."/>
            <person name="Dvorak J."/>
        </authorList>
    </citation>
    <scope>NUCLEOTIDE SEQUENCE [LARGE SCALE GENOMIC DNA]</scope>
    <source>
        <strain evidence="9">cv. AL8/78</strain>
    </source>
</reference>
<keyword evidence="6" id="KW-0460">Magnesium</keyword>
<reference evidence="9" key="3">
    <citation type="journal article" date="2017" name="Nature">
        <title>Genome sequence of the progenitor of the wheat D genome Aegilops tauschii.</title>
        <authorList>
            <person name="Luo M.C."/>
            <person name="Gu Y.Q."/>
            <person name="Puiu D."/>
            <person name="Wang H."/>
            <person name="Twardziok S.O."/>
            <person name="Deal K.R."/>
            <person name="Huo N."/>
            <person name="Zhu T."/>
            <person name="Wang L."/>
            <person name="Wang Y."/>
            <person name="McGuire P.E."/>
            <person name="Liu S."/>
            <person name="Long H."/>
            <person name="Ramasamy R.K."/>
            <person name="Rodriguez J.C."/>
            <person name="Van S.L."/>
            <person name="Yuan L."/>
            <person name="Wang Z."/>
            <person name="Xia Z."/>
            <person name="Xiao L."/>
            <person name="Anderson O.D."/>
            <person name="Ouyang S."/>
            <person name="Liang Y."/>
            <person name="Zimin A.V."/>
            <person name="Pertea G."/>
            <person name="Qi P."/>
            <person name="Bennetzen J.L."/>
            <person name="Dai X."/>
            <person name="Dawson M.W."/>
            <person name="Muller H.G."/>
            <person name="Kugler K."/>
            <person name="Rivarola-Duarte L."/>
            <person name="Spannagl M."/>
            <person name="Mayer K.F.X."/>
            <person name="Lu F.H."/>
            <person name="Bevan M.W."/>
            <person name="Leroy P."/>
            <person name="Li P."/>
            <person name="You F.M."/>
            <person name="Sun Q."/>
            <person name="Liu Z."/>
            <person name="Lyons E."/>
            <person name="Wicker T."/>
            <person name="Salzberg S.L."/>
            <person name="Devos K.M."/>
            <person name="Dvorak J."/>
        </authorList>
    </citation>
    <scope>NUCLEOTIDE SEQUENCE [LARGE SCALE GENOMIC DNA]</scope>
    <source>
        <strain evidence="9">cv. AL8/78</strain>
    </source>
</reference>
<accession>A0A452XNS0</accession>
<dbReference type="Gene3D" id="3.90.80.10">
    <property type="entry name" value="Inorganic pyrophosphatase"/>
    <property type="match status" value="1"/>
</dbReference>
<dbReference type="SUPFAM" id="SSF50324">
    <property type="entry name" value="Inorganic pyrophosphatase"/>
    <property type="match status" value="1"/>
</dbReference>
<dbReference type="GO" id="GO:0006796">
    <property type="term" value="P:phosphate-containing compound metabolic process"/>
    <property type="evidence" value="ECO:0007669"/>
    <property type="project" value="InterPro"/>
</dbReference>
<keyword evidence="8" id="KW-0472">Membrane</keyword>
<dbReference type="Gramene" id="AET1Gv20084400.1">
    <property type="protein sequence ID" value="AET1Gv20084400.1"/>
    <property type="gene ID" value="AET1Gv20084400"/>
</dbReference>
<dbReference type="GO" id="GO:0004427">
    <property type="term" value="F:inorganic diphosphate phosphatase activity"/>
    <property type="evidence" value="ECO:0007669"/>
    <property type="project" value="UniProtKB-EC"/>
</dbReference>
<proteinExistence type="inferred from homology"/>
<dbReference type="GO" id="GO:0000287">
    <property type="term" value="F:magnesium ion binding"/>
    <property type="evidence" value="ECO:0007669"/>
    <property type="project" value="InterPro"/>
</dbReference>
<evidence type="ECO:0000256" key="2">
    <source>
        <dbReference type="ARBA" id="ARBA00006220"/>
    </source>
</evidence>
<dbReference type="AlphaFoldDB" id="A0A452XNS0"/>
<dbReference type="PANTHER" id="PTHR10286">
    <property type="entry name" value="INORGANIC PYROPHOSPHATASE"/>
    <property type="match status" value="1"/>
</dbReference>
<keyword evidence="10" id="KW-1185">Reference proteome</keyword>
<organism evidence="9 10">
    <name type="scientific">Aegilops tauschii subsp. strangulata</name>
    <name type="common">Goatgrass</name>
    <dbReference type="NCBI Taxonomy" id="200361"/>
    <lineage>
        <taxon>Eukaryota</taxon>
        <taxon>Viridiplantae</taxon>
        <taxon>Streptophyta</taxon>
        <taxon>Embryophyta</taxon>
        <taxon>Tracheophyta</taxon>
        <taxon>Spermatophyta</taxon>
        <taxon>Magnoliopsida</taxon>
        <taxon>Liliopsida</taxon>
        <taxon>Poales</taxon>
        <taxon>Poaceae</taxon>
        <taxon>BOP clade</taxon>
        <taxon>Pooideae</taxon>
        <taxon>Triticodae</taxon>
        <taxon>Triticeae</taxon>
        <taxon>Triticinae</taxon>
        <taxon>Aegilops</taxon>
    </lineage>
</organism>
<dbReference type="Proteomes" id="UP000015105">
    <property type="component" value="Chromosome 1D"/>
</dbReference>
<reference evidence="10" key="2">
    <citation type="journal article" date="2017" name="Nat. Plants">
        <title>The Aegilops tauschii genome reveals multiple impacts of transposons.</title>
        <authorList>
            <person name="Zhao G."/>
            <person name="Zou C."/>
            <person name="Li K."/>
            <person name="Wang K."/>
            <person name="Li T."/>
            <person name="Gao L."/>
            <person name="Zhang X."/>
            <person name="Wang H."/>
            <person name="Yang Z."/>
            <person name="Liu X."/>
            <person name="Jiang W."/>
            <person name="Mao L."/>
            <person name="Kong X."/>
            <person name="Jiao Y."/>
            <person name="Jia J."/>
        </authorList>
    </citation>
    <scope>NUCLEOTIDE SEQUENCE [LARGE SCALE GENOMIC DNA]</scope>
    <source>
        <strain evidence="10">cv. AL8/78</strain>
    </source>
</reference>
<keyword evidence="8" id="KW-0812">Transmembrane</keyword>
<reference evidence="10" key="1">
    <citation type="journal article" date="2014" name="Science">
        <title>Ancient hybridizations among the ancestral genomes of bread wheat.</title>
        <authorList>
            <consortium name="International Wheat Genome Sequencing Consortium,"/>
            <person name="Marcussen T."/>
            <person name="Sandve S.R."/>
            <person name="Heier L."/>
            <person name="Spannagl M."/>
            <person name="Pfeifer M."/>
            <person name="Jakobsen K.S."/>
            <person name="Wulff B.B."/>
            <person name="Steuernagel B."/>
            <person name="Mayer K.F."/>
            <person name="Olsen O.A."/>
        </authorList>
    </citation>
    <scope>NUCLEOTIDE SEQUENCE [LARGE SCALE GENOMIC DNA]</scope>
    <source>
        <strain evidence="10">cv. AL8/78</strain>
    </source>
</reference>
<comment type="cofactor">
    <cofactor evidence="1">
        <name>Mg(2+)</name>
        <dbReference type="ChEBI" id="CHEBI:18420"/>
    </cofactor>
</comment>
<evidence type="ECO:0000313" key="10">
    <source>
        <dbReference type="Proteomes" id="UP000015105"/>
    </source>
</evidence>
<comment type="catalytic activity">
    <reaction evidence="7">
        <text>diphosphate + H2O = 2 phosphate + H(+)</text>
        <dbReference type="Rhea" id="RHEA:24576"/>
        <dbReference type="ChEBI" id="CHEBI:15377"/>
        <dbReference type="ChEBI" id="CHEBI:15378"/>
        <dbReference type="ChEBI" id="CHEBI:33019"/>
        <dbReference type="ChEBI" id="CHEBI:43474"/>
        <dbReference type="EC" id="3.6.1.1"/>
    </reaction>
</comment>
<evidence type="ECO:0000256" key="3">
    <source>
        <dbReference type="ARBA" id="ARBA00012146"/>
    </source>
</evidence>
<evidence type="ECO:0000256" key="1">
    <source>
        <dbReference type="ARBA" id="ARBA00001946"/>
    </source>
</evidence>
<evidence type="ECO:0000256" key="7">
    <source>
        <dbReference type="ARBA" id="ARBA00047820"/>
    </source>
</evidence>
<reference evidence="9" key="4">
    <citation type="submission" date="2019-03" db="UniProtKB">
        <authorList>
            <consortium name="EnsemblPlants"/>
        </authorList>
    </citation>
    <scope>IDENTIFICATION</scope>
</reference>
<dbReference type="InterPro" id="IPR036649">
    <property type="entry name" value="Pyrophosphatase_sf"/>
</dbReference>
<evidence type="ECO:0000313" key="9">
    <source>
        <dbReference type="EnsemblPlants" id="AET1Gv20084400.1"/>
    </source>
</evidence>
<dbReference type="InterPro" id="IPR008162">
    <property type="entry name" value="Pyrophosphatase"/>
</dbReference>
<name>A0A452XNS0_AEGTS</name>
<dbReference type="GO" id="GO:0005737">
    <property type="term" value="C:cytoplasm"/>
    <property type="evidence" value="ECO:0007669"/>
    <property type="project" value="InterPro"/>
</dbReference>
<keyword evidence="8" id="KW-1133">Transmembrane helix</keyword>